<dbReference type="Pfam" id="PF00665">
    <property type="entry name" value="rve"/>
    <property type="match status" value="1"/>
</dbReference>
<evidence type="ECO:0000259" key="8">
    <source>
        <dbReference type="PROSITE" id="PS51266"/>
    </source>
</evidence>
<dbReference type="InterPro" id="IPR008913">
    <property type="entry name" value="Znf_CHY"/>
</dbReference>
<dbReference type="Gene3D" id="3.30.40.10">
    <property type="entry name" value="Zinc/RING finger domain, C3HC4 (zinc finger)"/>
    <property type="match status" value="1"/>
</dbReference>
<dbReference type="SUPFAM" id="SSF161219">
    <property type="entry name" value="CHY zinc finger-like"/>
    <property type="match status" value="1"/>
</dbReference>
<feature type="domain" description="CHY-type" evidence="8">
    <location>
        <begin position="11"/>
        <end position="82"/>
    </location>
</feature>
<feature type="domain" description="Integrase catalytic" evidence="7">
    <location>
        <begin position="1006"/>
        <end position="1170"/>
    </location>
</feature>
<sequence>MLRDINNRTKDYRESFNCPHFQRNTCVIHFTCCDEWYPCHKCHNDSLERQENDKPSVDNSEDNFVESDIAEDGGDLGEGSSNPTGISHELEGRSLLNHYLPVLNLILSFPINYLISDFGVLSTIASPRTVAFDDAKMESRAKNSDAPNGENNKTATDYECLRNGDNKVLSGMEVENSVSEENNQRENTTLCGKEEESDAHETSSNTETSLSKLNGFEEWCLVREESISTVRSSGQAAEGAGELEGITDDALASDIKEESPNTTDGSSDHLKNNEEIGVRKNIMQGNDENNFHLSLATKREHALVKAQDGSRLKCIACNHIQSKFCQKCEKESCGKTFASYFCPECKLLIESGGSASLQPYHCGLCGPLTETADNENKSKCSLMANWKQKVKTSLPRLTGVVNDAQKKALLLHTAGIEIQELYEMLTDPGPEVEFEEDPANDFEKTLRTLNTYFVTKLNESYERHVFRSMAQQQRETVSQFIARLRGQAQNCNFVNPDVDIRDQVIDKCRSSELRRKLLAKELLTLQKVQEVAQSMEAVDLQAKKMGAHDYVSSTEESLGVNKIVSMSDSEHPKQQKGKKGEADATGVVKRDILARIRVAQLAKVYVRGVRKLDQKSCKMQLDTGATVSILPKVLYDQQFNQWPLRGTKIKLKVYNGVRIPVYGEVHLPVVYEQQELGFDKETIKGFTTDIKLQAGAKPIFCKVRPVPYALRTKVEEELDRLENLGVVKKVERSDWLLLFSVPKKDESIRICGDFKVSVNQVLLDIPYPLPDTENIFATLGSGTVFSKIDLSNAYQQMELSTNSQQYLTVNIHEGMYAYQRLTYGITSVPVLFQSTMDQILQGMNTVRCCIDDIIIRTDLHEHLQVLDEVLTRLERHGILSKKSKCEFMVPSIKFQGYRVDGESRHPTDEKIIAIGEAPTPQNVAELRSYLGLLNYYGHSIPNLSTLLQPLHELLQKDELHEEHPGIVIMKAIAQSYIWWPNLNVEIELTGKTCEVCQAVRNSPPSIPLCPWRWPTRVWQRVHIDFAEKDYNYFLGFIDNHSKWIEVAHMRSTTAQSTIDQMKLWFAACGLPEEVISDNGPLLISQEFTDFLKRNGVKQILVPPYYPSTNGAAERKVQILKRALRKHAESVKRSDNSGSTIRDMSNCVNCHHVTQGGMEKWIPCRVIRRLGLFTYLVRVGRQLRYVHIDHLLETERVNCEEAFEEESPEESSVPLSGSSTAPTVLNKGENFHCRTCNVCMPLSLRDHKCFDNRGHDPCAICLEEVFSGAVILPCFHMIHEDCGVKLILSGSDTCPMCRGAIMQNKEAGLVVEESQTSREVASNSGILTRIGDVFRTATSNLVKTISCRTQRATPNEMSTAPVSQHVTTPIGFGLRGPNPTVQLVSAVSKNSVTPNAWQEKEWAEFVNYPLSKCSLCKSSFMNLEAKILAHKEHGHRGPGSIRNRHVLKCYVPKNLEAKILAHEEHGHRGPGSIRNRHVLKCYVPKNLEAKILAHEEHGHRGPGSIRNRHVLKCYVPKNLEAKILAHEEHGHRGPGSIRNRHVLKCHVPKNLEAKILAHEEHGHKGPGSIRNRTKPSFVEDEYLEDAEENDARHRLRKCKKKCKVGEFCRIVLYWCECFQQRGLGQPCCKNPPAYLCHHGCRDGLVCKRVLRPTPADERHPHHRSRFRCIRPPPTEEPGSGDIYV</sequence>
<dbReference type="Gene3D" id="3.10.10.10">
    <property type="entry name" value="HIV Type 1 Reverse Transcriptase, subunit A, domain 1"/>
    <property type="match status" value="1"/>
</dbReference>
<evidence type="ECO:0000256" key="5">
    <source>
        <dbReference type="SAM" id="MobiDB-lite"/>
    </source>
</evidence>
<dbReference type="GO" id="GO:0015074">
    <property type="term" value="P:DNA integration"/>
    <property type="evidence" value="ECO:0007669"/>
    <property type="project" value="InterPro"/>
</dbReference>
<dbReference type="PROSITE" id="PS50089">
    <property type="entry name" value="ZF_RING_2"/>
    <property type="match status" value="1"/>
</dbReference>
<feature type="domain" description="RING-type" evidence="6">
    <location>
        <begin position="1257"/>
        <end position="1297"/>
    </location>
</feature>
<dbReference type="OrthoDB" id="5980789at2759"/>
<dbReference type="InterPro" id="IPR043128">
    <property type="entry name" value="Rev_trsase/Diguanyl_cyclase"/>
</dbReference>
<dbReference type="Gene3D" id="3.30.420.10">
    <property type="entry name" value="Ribonuclease H-like superfamily/Ribonuclease H"/>
    <property type="match status" value="1"/>
</dbReference>
<evidence type="ECO:0000313" key="9">
    <source>
        <dbReference type="EMBL" id="PFX12838.1"/>
    </source>
</evidence>
<dbReference type="InterPro" id="IPR001841">
    <property type="entry name" value="Znf_RING"/>
</dbReference>
<dbReference type="InterPro" id="IPR000477">
    <property type="entry name" value="RT_dom"/>
</dbReference>
<keyword evidence="3" id="KW-0862">Zinc</keyword>
<feature type="compositionally biased region" description="Polar residues" evidence="5">
    <location>
        <begin position="145"/>
        <end position="155"/>
    </location>
</feature>
<dbReference type="PROSITE" id="PS50994">
    <property type="entry name" value="INTEGRASE"/>
    <property type="match status" value="1"/>
</dbReference>
<evidence type="ECO:0000256" key="4">
    <source>
        <dbReference type="PROSITE-ProRule" id="PRU00601"/>
    </source>
</evidence>
<dbReference type="GO" id="GO:0008270">
    <property type="term" value="F:zinc ion binding"/>
    <property type="evidence" value="ECO:0007669"/>
    <property type="project" value="UniProtKB-KW"/>
</dbReference>
<proteinExistence type="predicted"/>
<dbReference type="Pfam" id="PF17921">
    <property type="entry name" value="Integrase_H2C2"/>
    <property type="match status" value="1"/>
</dbReference>
<evidence type="ECO:0000259" key="7">
    <source>
        <dbReference type="PROSITE" id="PS50994"/>
    </source>
</evidence>
<name>A0A2B4R8X7_STYPI</name>
<keyword evidence="1" id="KW-0479">Metal-binding</keyword>
<dbReference type="GO" id="GO:0003676">
    <property type="term" value="F:nucleic acid binding"/>
    <property type="evidence" value="ECO:0007669"/>
    <property type="project" value="InterPro"/>
</dbReference>
<dbReference type="CDD" id="cd16448">
    <property type="entry name" value="RING-H2"/>
    <property type="match status" value="1"/>
</dbReference>
<feature type="region of interest" description="Disordered" evidence="5">
    <location>
        <begin position="174"/>
        <end position="209"/>
    </location>
</feature>
<dbReference type="STRING" id="50429.A0A2B4R8X7"/>
<dbReference type="CDD" id="cd01647">
    <property type="entry name" value="RT_LTR"/>
    <property type="match status" value="1"/>
</dbReference>
<dbReference type="Pfam" id="PF00078">
    <property type="entry name" value="RVT_1"/>
    <property type="match status" value="1"/>
</dbReference>
<dbReference type="SUPFAM" id="SSF56672">
    <property type="entry name" value="DNA/RNA polymerases"/>
    <property type="match status" value="1"/>
</dbReference>
<gene>
    <name evidence="9" type="primary">K02A2.6</name>
    <name evidence="9" type="ORF">AWC38_SpisGene23134</name>
</gene>
<dbReference type="InterPro" id="IPR001584">
    <property type="entry name" value="Integrase_cat-core"/>
</dbReference>
<dbReference type="PANTHER" id="PTHR37984:SF13">
    <property type="entry name" value="RIBONUCLEASE H"/>
    <property type="match status" value="1"/>
</dbReference>
<dbReference type="InterPro" id="IPR037274">
    <property type="entry name" value="Znf_CHY_sf"/>
</dbReference>
<evidence type="ECO:0000313" key="10">
    <source>
        <dbReference type="Proteomes" id="UP000225706"/>
    </source>
</evidence>
<keyword evidence="10" id="KW-1185">Reference proteome</keyword>
<evidence type="ECO:0000256" key="1">
    <source>
        <dbReference type="ARBA" id="ARBA00022723"/>
    </source>
</evidence>
<dbReference type="InterPro" id="IPR043502">
    <property type="entry name" value="DNA/RNA_pol_sf"/>
</dbReference>
<evidence type="ECO:0000256" key="2">
    <source>
        <dbReference type="ARBA" id="ARBA00022771"/>
    </source>
</evidence>
<dbReference type="InterPro" id="IPR018957">
    <property type="entry name" value="Znf_C3HC4_RING-type"/>
</dbReference>
<dbReference type="InterPro" id="IPR050951">
    <property type="entry name" value="Retrovirus_Pol_polyprotein"/>
</dbReference>
<keyword evidence="2 4" id="KW-0863">Zinc-finger</keyword>
<feature type="region of interest" description="Disordered" evidence="5">
    <location>
        <begin position="1654"/>
        <end position="1683"/>
    </location>
</feature>
<dbReference type="SMART" id="SM00184">
    <property type="entry name" value="RING"/>
    <property type="match status" value="1"/>
</dbReference>
<dbReference type="InterPro" id="IPR012337">
    <property type="entry name" value="RNaseH-like_sf"/>
</dbReference>
<accession>A0A2B4R8X7</accession>
<organism evidence="9 10">
    <name type="scientific">Stylophora pistillata</name>
    <name type="common">Smooth cauliflower coral</name>
    <dbReference type="NCBI Taxonomy" id="50429"/>
    <lineage>
        <taxon>Eukaryota</taxon>
        <taxon>Metazoa</taxon>
        <taxon>Cnidaria</taxon>
        <taxon>Anthozoa</taxon>
        <taxon>Hexacorallia</taxon>
        <taxon>Scleractinia</taxon>
        <taxon>Astrocoeniina</taxon>
        <taxon>Pocilloporidae</taxon>
        <taxon>Stylophora</taxon>
    </lineage>
</organism>
<dbReference type="InterPro" id="IPR041588">
    <property type="entry name" value="Integrase_H2C2"/>
</dbReference>
<evidence type="ECO:0000259" key="6">
    <source>
        <dbReference type="PROSITE" id="PS50089"/>
    </source>
</evidence>
<feature type="region of interest" description="Disordered" evidence="5">
    <location>
        <begin position="138"/>
        <end position="157"/>
    </location>
</feature>
<evidence type="ECO:0000256" key="3">
    <source>
        <dbReference type="ARBA" id="ARBA00022833"/>
    </source>
</evidence>
<dbReference type="PANTHER" id="PTHR37984">
    <property type="entry name" value="PROTEIN CBG26694"/>
    <property type="match status" value="1"/>
</dbReference>
<dbReference type="EMBL" id="LSMT01001162">
    <property type="protein sequence ID" value="PFX12838.1"/>
    <property type="molecule type" value="Genomic_DNA"/>
</dbReference>
<comment type="caution">
    <text evidence="9">The sequence shown here is derived from an EMBL/GenBank/DDBJ whole genome shotgun (WGS) entry which is preliminary data.</text>
</comment>
<dbReference type="Proteomes" id="UP000225706">
    <property type="component" value="Unassembled WGS sequence"/>
</dbReference>
<protein>
    <submittedName>
        <fullName evidence="9">Uncharacterized protein K02A2.6</fullName>
    </submittedName>
</protein>
<dbReference type="InterPro" id="IPR013083">
    <property type="entry name" value="Znf_RING/FYVE/PHD"/>
</dbReference>
<dbReference type="Gene3D" id="3.30.70.270">
    <property type="match status" value="2"/>
</dbReference>
<dbReference type="PROSITE" id="PS51266">
    <property type="entry name" value="ZF_CHY"/>
    <property type="match status" value="1"/>
</dbReference>
<reference evidence="10" key="1">
    <citation type="journal article" date="2017" name="bioRxiv">
        <title>Comparative analysis of the genomes of Stylophora pistillata and Acropora digitifera provides evidence for extensive differences between species of corals.</title>
        <authorList>
            <person name="Voolstra C.R."/>
            <person name="Li Y."/>
            <person name="Liew Y.J."/>
            <person name="Baumgarten S."/>
            <person name="Zoccola D."/>
            <person name="Flot J.-F."/>
            <person name="Tambutte S."/>
            <person name="Allemand D."/>
            <person name="Aranda M."/>
        </authorList>
    </citation>
    <scope>NUCLEOTIDE SEQUENCE [LARGE SCALE GENOMIC DNA]</scope>
</reference>
<dbReference type="SUPFAM" id="SSF57850">
    <property type="entry name" value="RING/U-box"/>
    <property type="match status" value="1"/>
</dbReference>
<dbReference type="SUPFAM" id="SSF53098">
    <property type="entry name" value="Ribonuclease H-like"/>
    <property type="match status" value="1"/>
</dbReference>
<dbReference type="InterPro" id="IPR036397">
    <property type="entry name" value="RNaseH_sf"/>
</dbReference>
<dbReference type="Pfam" id="PF00097">
    <property type="entry name" value="zf-C3HC4"/>
    <property type="match status" value="1"/>
</dbReference>